<reference evidence="1 2" key="1">
    <citation type="submission" date="2023-09" db="EMBL/GenBank/DDBJ databases">
        <title>Whole genome shotgun sequencing (WGS) of Bosea sp. ZW T0_25, isolated from stored onions (Allium cepa).</title>
        <authorList>
            <person name="Stoll D.A."/>
            <person name="Huch M."/>
        </authorList>
    </citation>
    <scope>NUCLEOTIDE SEQUENCE [LARGE SCALE GENOMIC DNA]</scope>
    <source>
        <strain evidence="1 2">ZW T0_25</strain>
    </source>
</reference>
<evidence type="ECO:0000313" key="1">
    <source>
        <dbReference type="EMBL" id="MDU0343178.1"/>
    </source>
</evidence>
<dbReference type="RefSeq" id="WP_316020917.1">
    <property type="nucleotide sequence ID" value="NZ_JAWDID010000060.1"/>
</dbReference>
<keyword evidence="2" id="KW-1185">Reference proteome</keyword>
<comment type="caution">
    <text evidence="1">The sequence shown here is derived from an EMBL/GenBank/DDBJ whole genome shotgun (WGS) entry which is preliminary data.</text>
</comment>
<accession>A0ABU3SEG1</accession>
<sequence length="74" mass="8261">MIDRALAEVDRILRGEPASKPFSTYPEDRERLLALANKLQRKDLDVEDALKAADELSDLVRAILEDEALGQPDA</sequence>
<organism evidence="1 2">
    <name type="scientific">Bosea rubneri</name>
    <dbReference type="NCBI Taxonomy" id="3075434"/>
    <lineage>
        <taxon>Bacteria</taxon>
        <taxon>Pseudomonadati</taxon>
        <taxon>Pseudomonadota</taxon>
        <taxon>Alphaproteobacteria</taxon>
        <taxon>Hyphomicrobiales</taxon>
        <taxon>Boseaceae</taxon>
        <taxon>Bosea</taxon>
    </lineage>
</organism>
<gene>
    <name evidence="1" type="ORF">RKE40_25065</name>
</gene>
<dbReference type="EMBL" id="JAWDID010000060">
    <property type="protein sequence ID" value="MDU0343178.1"/>
    <property type="molecule type" value="Genomic_DNA"/>
</dbReference>
<proteinExistence type="predicted"/>
<name>A0ABU3SEG1_9HYPH</name>
<protein>
    <submittedName>
        <fullName evidence="1">Uncharacterized protein</fullName>
    </submittedName>
</protein>
<evidence type="ECO:0000313" key="2">
    <source>
        <dbReference type="Proteomes" id="UP001254257"/>
    </source>
</evidence>
<dbReference type="Proteomes" id="UP001254257">
    <property type="component" value="Unassembled WGS sequence"/>
</dbReference>